<evidence type="ECO:0000313" key="2">
    <source>
        <dbReference type="EMBL" id="KIP51908.1"/>
    </source>
</evidence>
<feature type="transmembrane region" description="Helical" evidence="1">
    <location>
        <begin position="74"/>
        <end position="98"/>
    </location>
</feature>
<keyword evidence="1" id="KW-0812">Transmembrane</keyword>
<reference evidence="2 3" key="1">
    <citation type="submission" date="2015-01" db="EMBL/GenBank/DDBJ databases">
        <title>Draft genome sequence of Leucobacter komagatae strain VKM ST2845.</title>
        <authorList>
            <person name="Karlyshev A.V."/>
            <person name="Kudryashova E.B."/>
        </authorList>
    </citation>
    <scope>NUCLEOTIDE SEQUENCE [LARGE SCALE GENOMIC DNA]</scope>
    <source>
        <strain evidence="2 3">VKM ST2845</strain>
    </source>
</reference>
<feature type="transmembrane region" description="Helical" evidence="1">
    <location>
        <begin position="104"/>
        <end position="128"/>
    </location>
</feature>
<organism evidence="2 3">
    <name type="scientific">Leucobacter komagatae</name>
    <dbReference type="NCBI Taxonomy" id="55969"/>
    <lineage>
        <taxon>Bacteria</taxon>
        <taxon>Bacillati</taxon>
        <taxon>Actinomycetota</taxon>
        <taxon>Actinomycetes</taxon>
        <taxon>Micrococcales</taxon>
        <taxon>Microbacteriaceae</taxon>
        <taxon>Leucobacter</taxon>
    </lineage>
</organism>
<dbReference type="EMBL" id="JXSQ01000019">
    <property type="protein sequence ID" value="KIP51908.1"/>
    <property type="molecule type" value="Genomic_DNA"/>
</dbReference>
<feature type="transmembrane region" description="Helical" evidence="1">
    <location>
        <begin position="46"/>
        <end position="67"/>
    </location>
</feature>
<name>A0A0D0IQZ1_9MICO</name>
<sequence length="305" mass="32323">MAAAAVRRAALLNLFTETDVALATGGVRVALTAAAPDRVTVAPGTAFTVSVFTVSVFTIGIFTISVFTIGIFTIGVFTIGVFTIGVFTIGIFTIGVFAVSVFTIGVFTIGVFTIGVFTIGRLWQLWVFDLGLNNYRRRHRGLRDWRLCDGRGASAASEVTTATTTAEVTAASAGVNAAIDLRRKPFTGCSGFLFNLSHVVAGGEYAHSGRVQSLAQRGEVVHDGVACRVVNRLQRLQENAEGTVERAVLLGVSAYLARRLGALGDTGRRVFHDWGVVVDLATHRRGLLDLVVVLPGTLVATPIVA</sequence>
<dbReference type="RefSeq" id="WP_052492662.1">
    <property type="nucleotide sequence ID" value="NZ_JXSQ01000019.1"/>
</dbReference>
<dbReference type="Proteomes" id="UP000032120">
    <property type="component" value="Unassembled WGS sequence"/>
</dbReference>
<comment type="caution">
    <text evidence="2">The sequence shown here is derived from an EMBL/GenBank/DDBJ whole genome shotgun (WGS) entry which is preliminary data.</text>
</comment>
<keyword evidence="1" id="KW-0472">Membrane</keyword>
<proteinExistence type="predicted"/>
<accession>A0A0D0IQZ1</accession>
<dbReference type="AlphaFoldDB" id="A0A0D0IQZ1"/>
<gene>
    <name evidence="2" type="ORF">SD72_12295</name>
</gene>
<protein>
    <submittedName>
        <fullName evidence="2">Uncharacterized protein</fullName>
    </submittedName>
</protein>
<keyword evidence="3" id="KW-1185">Reference proteome</keyword>
<keyword evidence="1" id="KW-1133">Transmembrane helix</keyword>
<evidence type="ECO:0000313" key="3">
    <source>
        <dbReference type="Proteomes" id="UP000032120"/>
    </source>
</evidence>
<evidence type="ECO:0000256" key="1">
    <source>
        <dbReference type="SAM" id="Phobius"/>
    </source>
</evidence>